<feature type="chain" id="PRO_5045093065" evidence="1">
    <location>
        <begin position="20"/>
        <end position="324"/>
    </location>
</feature>
<dbReference type="InterPro" id="IPR029052">
    <property type="entry name" value="Metallo-depent_PP-like"/>
</dbReference>
<dbReference type="PANTHER" id="PTHR43143">
    <property type="entry name" value="METALLOPHOSPHOESTERASE, CALCINEURIN SUPERFAMILY"/>
    <property type="match status" value="1"/>
</dbReference>
<keyword evidence="4" id="KW-1185">Reference proteome</keyword>
<sequence length="324" mass="34894">MSGRVLSAALLAAASALLAACAPLPAPRRFAGSLDVPLTTTSGRIAVIADLQRTSYLEFWRESNDPERAALVQALAAARPDAVFVIGDLVFYGGSARHWADLDAVMAPVRDAGIPVFAAFGNHEYWGGRGGARHLFVRFPHLGGRHWYEVAYGPIRIVVLDSNIDELTPAAWDAQIRWYEGALRRIDADPSARAALVLTHHPPYTNSTVTGDEPHVQRHIVPPLLRSRKALALISGHVHNHERFQRGGKLFIVAGGGGGPRAALAQGAARRHPDDLARGPALRPFHFLLIAPAPEGLAVEVHGLPKGGREAAALDHFVIPWPAR</sequence>
<proteinExistence type="predicted"/>
<keyword evidence="1" id="KW-0732">Signal</keyword>
<dbReference type="Proteomes" id="UP001217485">
    <property type="component" value="Unassembled WGS sequence"/>
</dbReference>
<dbReference type="EMBL" id="JAQNDK010000002">
    <property type="protein sequence ID" value="MDC0679678.1"/>
    <property type="molecule type" value="Genomic_DNA"/>
</dbReference>
<evidence type="ECO:0000259" key="2">
    <source>
        <dbReference type="Pfam" id="PF00149"/>
    </source>
</evidence>
<name>A0ABT5BZU6_9BACT</name>
<dbReference type="SUPFAM" id="SSF56300">
    <property type="entry name" value="Metallo-dependent phosphatases"/>
    <property type="match status" value="1"/>
</dbReference>
<comment type="caution">
    <text evidence="3">The sequence shown here is derived from an EMBL/GenBank/DDBJ whole genome shotgun (WGS) entry which is preliminary data.</text>
</comment>
<protein>
    <submittedName>
        <fullName evidence="3">Metallophosphoesterase</fullName>
    </submittedName>
</protein>
<reference evidence="3 4" key="1">
    <citation type="submission" date="2023-01" db="EMBL/GenBank/DDBJ databases">
        <title>Minimal conservation of predation-associated metabolite biosynthetic gene clusters underscores biosynthetic potential of Myxococcota including descriptions for ten novel species: Archangium lansinium sp. nov., Myxococcus landrumus sp. nov., Nannocystis bai.</title>
        <authorList>
            <person name="Ahearne A."/>
            <person name="Stevens C."/>
            <person name="Dowd S."/>
        </authorList>
    </citation>
    <scope>NUCLEOTIDE SEQUENCE [LARGE SCALE GENOMIC DNA]</scope>
    <source>
        <strain evidence="3 4">WIWO2</strain>
    </source>
</reference>
<feature type="signal peptide" evidence="1">
    <location>
        <begin position="1"/>
        <end position="19"/>
    </location>
</feature>
<feature type="domain" description="Calcineurin-like phosphoesterase" evidence="2">
    <location>
        <begin position="44"/>
        <end position="240"/>
    </location>
</feature>
<dbReference type="PANTHER" id="PTHR43143:SF1">
    <property type="entry name" value="SERINE_THREONINE-PROTEIN PHOSPHATASE CPPED1"/>
    <property type="match status" value="1"/>
</dbReference>
<organism evidence="3 4">
    <name type="scientific">Sorangium atrum</name>
    <dbReference type="NCBI Taxonomy" id="2995308"/>
    <lineage>
        <taxon>Bacteria</taxon>
        <taxon>Pseudomonadati</taxon>
        <taxon>Myxococcota</taxon>
        <taxon>Polyangia</taxon>
        <taxon>Polyangiales</taxon>
        <taxon>Polyangiaceae</taxon>
        <taxon>Sorangium</taxon>
    </lineage>
</organism>
<dbReference type="Pfam" id="PF00149">
    <property type="entry name" value="Metallophos"/>
    <property type="match status" value="1"/>
</dbReference>
<evidence type="ECO:0000313" key="3">
    <source>
        <dbReference type="EMBL" id="MDC0679678.1"/>
    </source>
</evidence>
<evidence type="ECO:0000313" key="4">
    <source>
        <dbReference type="Proteomes" id="UP001217485"/>
    </source>
</evidence>
<evidence type="ECO:0000256" key="1">
    <source>
        <dbReference type="SAM" id="SignalP"/>
    </source>
</evidence>
<accession>A0ABT5BZU6</accession>
<dbReference type="RefSeq" id="WP_272096678.1">
    <property type="nucleotide sequence ID" value="NZ_JAQNDK010000002.1"/>
</dbReference>
<dbReference type="InterPro" id="IPR004843">
    <property type="entry name" value="Calcineurin-like_PHP"/>
</dbReference>
<dbReference type="Gene3D" id="3.60.21.10">
    <property type="match status" value="1"/>
</dbReference>
<gene>
    <name evidence="3" type="ORF">POL72_18180</name>
</gene>
<dbReference type="PROSITE" id="PS51257">
    <property type="entry name" value="PROKAR_LIPOPROTEIN"/>
    <property type="match status" value="1"/>
</dbReference>
<dbReference type="InterPro" id="IPR051918">
    <property type="entry name" value="STPP_CPPED1"/>
</dbReference>